<sequence length="412" mass="44250">MEYESLSTIVVLVIIGIIMAVWLPKRTVNGMKQVVKHRSDRYSSSLHLVSEESGTRFSDVHTPQAKGAIMPATQTEREKNRAYIAQVRGLRRAAARRRRWLAGGLLAAAIVVFALAIALHFSPLYALIPAALCAVVCALGVRASKQARAWEAKMAAKERARNRKTAAAAKRAAKQRAQQAAAQAAAHAAPRAEDARTDVLEQREIRRALHQGRIEQQEALARRQAEQAAQSKAQAAQQAAAKSAEQPAVVSEDYRMHAQLVVRDHDTAYPLDETNELSRVSPASAVDAFDMAVNQDLISFSLGSPRNGVEIEQDDALSLEIKSTRQVAKATPRDVEPDAAETAAASETEEPAAKAERQGAGDAPAAAQPNRAAVNDSVAFHATEAAATVEAPDETSDSLGSSLETILARRNG</sequence>
<feature type="region of interest" description="Disordered" evidence="1">
    <location>
        <begin position="218"/>
        <end position="248"/>
    </location>
</feature>
<feature type="region of interest" description="Disordered" evidence="1">
    <location>
        <begin position="326"/>
        <end position="412"/>
    </location>
</feature>
<organism evidence="3 4">
    <name type="scientific">Bifidobacterium pseudolongum subsp. pseudolongum</name>
    <dbReference type="NCBI Taxonomy" id="31954"/>
    <lineage>
        <taxon>Bacteria</taxon>
        <taxon>Bacillati</taxon>
        <taxon>Actinomycetota</taxon>
        <taxon>Actinomycetes</taxon>
        <taxon>Bifidobacteriales</taxon>
        <taxon>Bifidobacteriaceae</taxon>
        <taxon>Bifidobacterium</taxon>
    </lineage>
</organism>
<accession>A0A4Q5ABY6</accession>
<keyword evidence="2" id="KW-1133">Transmembrane helix</keyword>
<evidence type="ECO:0000313" key="3">
    <source>
        <dbReference type="EMBL" id="RYQ21906.1"/>
    </source>
</evidence>
<feature type="compositionally biased region" description="Low complexity" evidence="1">
    <location>
        <begin position="173"/>
        <end position="189"/>
    </location>
</feature>
<name>A0A4Q5ABY6_9BIFI</name>
<keyword evidence="2" id="KW-0812">Transmembrane</keyword>
<keyword evidence="2" id="KW-0472">Membrane</keyword>
<feature type="transmembrane region" description="Helical" evidence="2">
    <location>
        <begin position="6"/>
        <end position="23"/>
    </location>
</feature>
<feature type="compositionally biased region" description="Low complexity" evidence="1">
    <location>
        <begin position="360"/>
        <end position="376"/>
    </location>
</feature>
<evidence type="ECO:0000313" key="4">
    <source>
        <dbReference type="Proteomes" id="UP000294221"/>
    </source>
</evidence>
<protein>
    <recommendedName>
        <fullName evidence="5">Membrane associated protein</fullName>
    </recommendedName>
</protein>
<evidence type="ECO:0000256" key="2">
    <source>
        <dbReference type="SAM" id="Phobius"/>
    </source>
</evidence>
<proteinExistence type="predicted"/>
<dbReference type="RefSeq" id="WP_130012705.1">
    <property type="nucleotide sequence ID" value="NZ_RYUN01000006.1"/>
</dbReference>
<feature type="region of interest" description="Disordered" evidence="1">
    <location>
        <begin position="173"/>
        <end position="197"/>
    </location>
</feature>
<reference evidence="3 4" key="1">
    <citation type="submission" date="2018-12" db="EMBL/GenBank/DDBJ databases">
        <title>Unveiling genomic diversity among members of the Bifidobacterium pseudolongum species, a widely distributed gut commensal of the animal kingdom.</title>
        <authorList>
            <person name="Lugli G.A."/>
            <person name="Duranti S."/>
            <person name="Albert K."/>
            <person name="Mancabelli L."/>
            <person name="Napoli S."/>
            <person name="Viappiani A."/>
            <person name="Anzalone R."/>
            <person name="Longhi G."/>
            <person name="Milani C."/>
            <person name="Turroni F."/>
            <person name="Alessandri G."/>
            <person name="Sela D.A."/>
            <person name="Van Sinderen D."/>
            <person name="Ventura M."/>
        </authorList>
    </citation>
    <scope>NUCLEOTIDE SEQUENCE [LARGE SCALE GENOMIC DNA]</scope>
    <source>
        <strain evidence="3 4">2054B</strain>
    </source>
</reference>
<comment type="caution">
    <text evidence="3">The sequence shown here is derived from an EMBL/GenBank/DDBJ whole genome shotgun (WGS) entry which is preliminary data.</text>
</comment>
<feature type="transmembrane region" description="Helical" evidence="2">
    <location>
        <begin position="100"/>
        <end position="118"/>
    </location>
</feature>
<feature type="compositionally biased region" description="Low complexity" evidence="1">
    <location>
        <begin position="226"/>
        <end position="246"/>
    </location>
</feature>
<dbReference type="Proteomes" id="UP000294221">
    <property type="component" value="Unassembled WGS sequence"/>
</dbReference>
<gene>
    <name evidence="3" type="ORF">PG2054B_0388</name>
</gene>
<evidence type="ECO:0000256" key="1">
    <source>
        <dbReference type="SAM" id="MobiDB-lite"/>
    </source>
</evidence>
<feature type="transmembrane region" description="Helical" evidence="2">
    <location>
        <begin position="124"/>
        <end position="144"/>
    </location>
</feature>
<dbReference type="EMBL" id="RYUN01000006">
    <property type="protein sequence ID" value="RYQ21906.1"/>
    <property type="molecule type" value="Genomic_DNA"/>
</dbReference>
<evidence type="ECO:0008006" key="5">
    <source>
        <dbReference type="Google" id="ProtNLM"/>
    </source>
</evidence>
<dbReference type="AlphaFoldDB" id="A0A4Q5ABY6"/>